<keyword evidence="3" id="KW-0479">Metal-binding</keyword>
<dbReference type="GO" id="GO:0005506">
    <property type="term" value="F:iron ion binding"/>
    <property type="evidence" value="ECO:0007669"/>
    <property type="project" value="InterPro"/>
</dbReference>
<evidence type="ECO:0000256" key="1">
    <source>
        <dbReference type="ARBA" id="ARBA00001971"/>
    </source>
</evidence>
<dbReference type="PANTHER" id="PTHR24305:SF157">
    <property type="entry name" value="N-ACETYLTRYPTOPHAN 6-HYDROXYLASE IVOC-RELATED"/>
    <property type="match status" value="1"/>
</dbReference>
<evidence type="ECO:0000313" key="8">
    <source>
        <dbReference type="EMBL" id="CAF9922345.1"/>
    </source>
</evidence>
<keyword evidence="6" id="KW-0503">Monooxygenase</keyword>
<dbReference type="InterPro" id="IPR036396">
    <property type="entry name" value="Cyt_P450_sf"/>
</dbReference>
<feature type="transmembrane region" description="Helical" evidence="7">
    <location>
        <begin position="6"/>
        <end position="27"/>
    </location>
</feature>
<dbReference type="PRINTS" id="PR00463">
    <property type="entry name" value="EP450I"/>
</dbReference>
<comment type="similarity">
    <text evidence="2">Belongs to the cytochrome P450 family.</text>
</comment>
<evidence type="ECO:0000256" key="6">
    <source>
        <dbReference type="ARBA" id="ARBA00023033"/>
    </source>
</evidence>
<gene>
    <name evidence="8" type="ORF">HETSPECPRED_005045</name>
</gene>
<evidence type="ECO:0000256" key="4">
    <source>
        <dbReference type="ARBA" id="ARBA00023002"/>
    </source>
</evidence>
<reference evidence="8" key="1">
    <citation type="submission" date="2021-03" db="EMBL/GenBank/DDBJ databases">
        <authorList>
            <person name="Tagirdzhanova G."/>
        </authorList>
    </citation>
    <scope>NUCLEOTIDE SEQUENCE</scope>
</reference>
<dbReference type="GO" id="GO:0004497">
    <property type="term" value="F:monooxygenase activity"/>
    <property type="evidence" value="ECO:0007669"/>
    <property type="project" value="UniProtKB-KW"/>
</dbReference>
<dbReference type="Gene3D" id="1.10.630.10">
    <property type="entry name" value="Cytochrome P450"/>
    <property type="match status" value="1"/>
</dbReference>
<dbReference type="InterPro" id="IPR050121">
    <property type="entry name" value="Cytochrome_P450_monoxygenase"/>
</dbReference>
<evidence type="ECO:0000256" key="7">
    <source>
        <dbReference type="SAM" id="Phobius"/>
    </source>
</evidence>
<organism evidence="8 9">
    <name type="scientific">Heterodermia speciosa</name>
    <dbReference type="NCBI Taxonomy" id="116794"/>
    <lineage>
        <taxon>Eukaryota</taxon>
        <taxon>Fungi</taxon>
        <taxon>Dikarya</taxon>
        <taxon>Ascomycota</taxon>
        <taxon>Pezizomycotina</taxon>
        <taxon>Lecanoromycetes</taxon>
        <taxon>OSLEUM clade</taxon>
        <taxon>Lecanoromycetidae</taxon>
        <taxon>Caliciales</taxon>
        <taxon>Physciaceae</taxon>
        <taxon>Heterodermia</taxon>
    </lineage>
</organism>
<evidence type="ECO:0000313" key="9">
    <source>
        <dbReference type="Proteomes" id="UP000664521"/>
    </source>
</evidence>
<dbReference type="CDD" id="cd11062">
    <property type="entry name" value="CYP58-like"/>
    <property type="match status" value="1"/>
</dbReference>
<dbReference type="GO" id="GO:0020037">
    <property type="term" value="F:heme binding"/>
    <property type="evidence" value="ECO:0007669"/>
    <property type="project" value="InterPro"/>
</dbReference>
<name>A0A8H3IIQ2_9LECA</name>
<dbReference type="EMBL" id="CAJPDS010000030">
    <property type="protein sequence ID" value="CAF9922345.1"/>
    <property type="molecule type" value="Genomic_DNA"/>
</dbReference>
<accession>A0A8H3IIQ2</accession>
<dbReference type="Proteomes" id="UP000664521">
    <property type="component" value="Unassembled WGS sequence"/>
</dbReference>
<dbReference type="InterPro" id="IPR002401">
    <property type="entry name" value="Cyt_P450_E_grp-I"/>
</dbReference>
<comment type="cofactor">
    <cofactor evidence="1">
        <name>heme</name>
        <dbReference type="ChEBI" id="CHEBI:30413"/>
    </cofactor>
</comment>
<keyword evidence="7" id="KW-1133">Transmembrane helix</keyword>
<evidence type="ECO:0000256" key="2">
    <source>
        <dbReference type="ARBA" id="ARBA00010617"/>
    </source>
</evidence>
<keyword evidence="7" id="KW-0812">Transmembrane</keyword>
<proteinExistence type="inferred from homology"/>
<dbReference type="GO" id="GO:0016705">
    <property type="term" value="F:oxidoreductase activity, acting on paired donors, with incorporation or reduction of molecular oxygen"/>
    <property type="evidence" value="ECO:0007669"/>
    <property type="project" value="InterPro"/>
</dbReference>
<keyword evidence="7" id="KW-0472">Membrane</keyword>
<dbReference type="SUPFAM" id="SSF48264">
    <property type="entry name" value="Cytochrome P450"/>
    <property type="match status" value="1"/>
</dbReference>
<dbReference type="PANTHER" id="PTHR24305">
    <property type="entry name" value="CYTOCHROME P450"/>
    <property type="match status" value="1"/>
</dbReference>
<protein>
    <recommendedName>
        <fullName evidence="10">Cytochrome P450</fullName>
    </recommendedName>
</protein>
<dbReference type="OrthoDB" id="3945418at2759"/>
<keyword evidence="9" id="KW-1185">Reference proteome</keyword>
<evidence type="ECO:0008006" key="10">
    <source>
        <dbReference type="Google" id="ProtNLM"/>
    </source>
</evidence>
<keyword evidence="5" id="KW-0408">Iron</keyword>
<evidence type="ECO:0000256" key="3">
    <source>
        <dbReference type="ARBA" id="ARBA00022723"/>
    </source>
</evidence>
<evidence type="ECO:0000256" key="5">
    <source>
        <dbReference type="ARBA" id="ARBA00023004"/>
    </source>
</evidence>
<dbReference type="AlphaFoldDB" id="A0A8H3IIQ2"/>
<dbReference type="InterPro" id="IPR001128">
    <property type="entry name" value="Cyt_P450"/>
</dbReference>
<dbReference type="Pfam" id="PF00067">
    <property type="entry name" value="p450"/>
    <property type="match status" value="1"/>
</dbReference>
<comment type="caution">
    <text evidence="8">The sequence shown here is derived from an EMBL/GenBank/DDBJ whole genome shotgun (WGS) entry which is preliminary data.</text>
</comment>
<keyword evidence="4" id="KW-0560">Oxidoreductase</keyword>
<sequence length="490" mass="56082">MLELFTFNAALLLLGVFSLYLLSLAIYRLYLDPIAKFPGPKLAALTLWYQFYYDVLKQGKYTVEIEKMHEAYGPIVRINPYELHINDPDYYDNLYVGGSVRKTIRYGWATRMFGKTSSTLGTISHDLHRIRRGAIAPFFSKQSVQKLEPEVQLVIEKLISRFHALQGSDTSINLIDAFSALAGDVISQYTFAQPYGLMDSPDFAPWWHKAWIEISKNSHKFTQFGWLEPTLRMMPLFVVKVLSPPMVALIEMQDSLKKQVIEVKTELQAGRKNTGQRTIFHDVLTNDNIRPEEKGTEHLKNEAQLVVAAGTVTTAQTLATTSFYLIENPPILEKLQQELGTVMKTEGQRPDWQQLEQLPYLTAVIHEGLRIAYGIMHRLQRISPDEAIQFNEWTIPPMTPVSMSAKMLHDNPKIFPNPRSFSPERWLQPSPYRLENLAYCELYLALAAVFAPGGFRLELFETDISDVETPHDYVNPCHRAESKGIRVRVK</sequence>